<dbReference type="CDD" id="cd00093">
    <property type="entry name" value="HTH_XRE"/>
    <property type="match status" value="1"/>
</dbReference>
<dbReference type="STRING" id="1324314.BVG16_32085"/>
<evidence type="ECO:0000313" key="5">
    <source>
        <dbReference type="EMBL" id="OPA72793.1"/>
    </source>
</evidence>
<evidence type="ECO:0000259" key="4">
    <source>
        <dbReference type="PROSITE" id="PS50943"/>
    </source>
</evidence>
<accession>A0A1T2WZM2</accession>
<comment type="caution">
    <text evidence="5">The sequence shown here is derived from an EMBL/GenBank/DDBJ whole genome shotgun (WGS) entry which is preliminary data.</text>
</comment>
<dbReference type="EMBL" id="MSZX01000033">
    <property type="protein sequence ID" value="OPA72793.1"/>
    <property type="molecule type" value="Genomic_DNA"/>
</dbReference>
<dbReference type="Pfam" id="PF01381">
    <property type="entry name" value="HTH_3"/>
    <property type="match status" value="1"/>
</dbReference>
<dbReference type="PANTHER" id="PTHR46797:SF23">
    <property type="entry name" value="HTH-TYPE TRANSCRIPTIONAL REGULATOR SUTR"/>
    <property type="match status" value="1"/>
</dbReference>
<dbReference type="OrthoDB" id="9814553at2"/>
<keyword evidence="6" id="KW-1185">Reference proteome</keyword>
<evidence type="ECO:0000256" key="1">
    <source>
        <dbReference type="ARBA" id="ARBA00023015"/>
    </source>
</evidence>
<organism evidence="5 6">
    <name type="scientific">Paenibacillus selenitireducens</name>
    <dbReference type="NCBI Taxonomy" id="1324314"/>
    <lineage>
        <taxon>Bacteria</taxon>
        <taxon>Bacillati</taxon>
        <taxon>Bacillota</taxon>
        <taxon>Bacilli</taxon>
        <taxon>Bacillales</taxon>
        <taxon>Paenibacillaceae</taxon>
        <taxon>Paenibacillus</taxon>
    </lineage>
</organism>
<feature type="domain" description="HTH cro/C1-type" evidence="4">
    <location>
        <begin position="14"/>
        <end position="68"/>
    </location>
</feature>
<dbReference type="RefSeq" id="WP_078503256.1">
    <property type="nucleotide sequence ID" value="NZ_MSZX01000033.1"/>
</dbReference>
<dbReference type="PROSITE" id="PS50943">
    <property type="entry name" value="HTH_CROC1"/>
    <property type="match status" value="1"/>
</dbReference>
<dbReference type="PANTHER" id="PTHR46797">
    <property type="entry name" value="HTH-TYPE TRANSCRIPTIONAL REGULATOR"/>
    <property type="match status" value="1"/>
</dbReference>
<dbReference type="Gene3D" id="1.10.260.40">
    <property type="entry name" value="lambda repressor-like DNA-binding domains"/>
    <property type="match status" value="1"/>
</dbReference>
<evidence type="ECO:0000313" key="6">
    <source>
        <dbReference type="Proteomes" id="UP000190188"/>
    </source>
</evidence>
<dbReference type="GO" id="GO:0003677">
    <property type="term" value="F:DNA binding"/>
    <property type="evidence" value="ECO:0007669"/>
    <property type="project" value="UniProtKB-KW"/>
</dbReference>
<dbReference type="Proteomes" id="UP000190188">
    <property type="component" value="Unassembled WGS sequence"/>
</dbReference>
<name>A0A1T2WZM2_9BACL</name>
<dbReference type="SUPFAM" id="SSF47413">
    <property type="entry name" value="lambda repressor-like DNA-binding domains"/>
    <property type="match status" value="1"/>
</dbReference>
<keyword evidence="3" id="KW-0804">Transcription</keyword>
<dbReference type="GO" id="GO:0005829">
    <property type="term" value="C:cytosol"/>
    <property type="evidence" value="ECO:0007669"/>
    <property type="project" value="TreeGrafter"/>
</dbReference>
<dbReference type="InterPro" id="IPR010982">
    <property type="entry name" value="Lambda_DNA-bd_dom_sf"/>
</dbReference>
<proteinExistence type="predicted"/>
<dbReference type="InterPro" id="IPR050807">
    <property type="entry name" value="TransReg_Diox_bact_type"/>
</dbReference>
<evidence type="ECO:0000256" key="2">
    <source>
        <dbReference type="ARBA" id="ARBA00023125"/>
    </source>
</evidence>
<gene>
    <name evidence="5" type="ORF">BVG16_32085</name>
</gene>
<keyword evidence="2" id="KW-0238">DNA-binding</keyword>
<keyword evidence="1" id="KW-0805">Transcription regulation</keyword>
<evidence type="ECO:0000256" key="3">
    <source>
        <dbReference type="ARBA" id="ARBA00023163"/>
    </source>
</evidence>
<sequence>MTDKEILLRVGTRIRELRKEKGLTQEALGEKGGFHFSYVGQIERGEKNVALLNLAKIADALGVDISQLFAPTNREHNEESQADIQEITYMLNQQNPQKIALAKNVVREIFNYK</sequence>
<dbReference type="InterPro" id="IPR001387">
    <property type="entry name" value="Cro/C1-type_HTH"/>
</dbReference>
<dbReference type="SMART" id="SM00530">
    <property type="entry name" value="HTH_XRE"/>
    <property type="match status" value="1"/>
</dbReference>
<protein>
    <submittedName>
        <fullName evidence="5">Transcriptional regulator</fullName>
    </submittedName>
</protein>
<dbReference type="AlphaFoldDB" id="A0A1T2WZM2"/>
<reference evidence="5 6" key="1">
    <citation type="submission" date="2017-01" db="EMBL/GenBank/DDBJ databases">
        <title>Genome analysis of Paenibacillus selenitrireducens ES3-24.</title>
        <authorList>
            <person name="Xu D."/>
            <person name="Yao R."/>
            <person name="Zheng S."/>
        </authorList>
    </citation>
    <scope>NUCLEOTIDE SEQUENCE [LARGE SCALE GENOMIC DNA]</scope>
    <source>
        <strain evidence="5 6">ES3-24</strain>
    </source>
</reference>
<dbReference type="GO" id="GO:0003700">
    <property type="term" value="F:DNA-binding transcription factor activity"/>
    <property type="evidence" value="ECO:0007669"/>
    <property type="project" value="TreeGrafter"/>
</dbReference>